<evidence type="ECO:0000313" key="1">
    <source>
        <dbReference type="EMBL" id="EHO51794.1"/>
    </source>
</evidence>
<dbReference type="Proteomes" id="UP000005025">
    <property type="component" value="Unassembled WGS sequence"/>
</dbReference>
<accession>H1LFG9</accession>
<dbReference type="AlphaFoldDB" id="H1LFG9"/>
<gene>
    <name evidence="1" type="ORF">HMPREF9104_01345</name>
</gene>
<organism evidence="1 2">
    <name type="scientific">Lentilactobacillus kisonensis F0435</name>
    <dbReference type="NCBI Taxonomy" id="797516"/>
    <lineage>
        <taxon>Bacteria</taxon>
        <taxon>Bacillati</taxon>
        <taxon>Bacillota</taxon>
        <taxon>Bacilli</taxon>
        <taxon>Lactobacillales</taxon>
        <taxon>Lactobacillaceae</taxon>
        <taxon>Lentilactobacillus</taxon>
    </lineage>
</organism>
<evidence type="ECO:0000313" key="2">
    <source>
        <dbReference type="Proteomes" id="UP000005025"/>
    </source>
</evidence>
<dbReference type="STRING" id="797516.HMPREF9104_01345"/>
<dbReference type="EMBL" id="AGRJ01000129">
    <property type="protein sequence ID" value="EHO51794.1"/>
    <property type="molecule type" value="Genomic_DNA"/>
</dbReference>
<name>H1LFG9_9LACO</name>
<proteinExistence type="predicted"/>
<sequence>MQAFALRSDPNLCKKRTEHRQFISKFIKQNNSNQPSKKTQTTYLTICRVGLFVASTNFEIELSPINCLRNYFCHDFLQLS</sequence>
<dbReference type="HOGENOM" id="CLU_2585275_0_0_9"/>
<protein>
    <submittedName>
        <fullName evidence="1">Uncharacterized protein</fullName>
    </submittedName>
</protein>
<reference evidence="1 2" key="1">
    <citation type="submission" date="2011-09" db="EMBL/GenBank/DDBJ databases">
        <authorList>
            <person name="Weinstock G."/>
            <person name="Sodergren E."/>
            <person name="Clifton S."/>
            <person name="Fulton L."/>
            <person name="Fulton B."/>
            <person name="Courtney L."/>
            <person name="Fronick C."/>
            <person name="Harrison M."/>
            <person name="Strong C."/>
            <person name="Farmer C."/>
            <person name="Delahaunty K."/>
            <person name="Markovic C."/>
            <person name="Hall O."/>
            <person name="Minx P."/>
            <person name="Tomlinson C."/>
            <person name="Mitreva M."/>
            <person name="Hou S."/>
            <person name="Chen J."/>
            <person name="Wollam A."/>
            <person name="Pepin K.H."/>
            <person name="Johnson M."/>
            <person name="Bhonagiri V."/>
            <person name="Zhang X."/>
            <person name="Suruliraj S."/>
            <person name="Warren W."/>
            <person name="Chinwalla A."/>
            <person name="Mardis E.R."/>
            <person name="Wilson R.K."/>
        </authorList>
    </citation>
    <scope>NUCLEOTIDE SEQUENCE [LARGE SCALE GENOMIC DNA]</scope>
    <source>
        <strain evidence="1 2">F0435</strain>
    </source>
</reference>
<comment type="caution">
    <text evidence="1">The sequence shown here is derived from an EMBL/GenBank/DDBJ whole genome shotgun (WGS) entry which is preliminary data.</text>
</comment>